<feature type="transmembrane region" description="Helical" evidence="1">
    <location>
        <begin position="70"/>
        <end position="88"/>
    </location>
</feature>
<keyword evidence="1" id="KW-0812">Transmembrane</keyword>
<proteinExistence type="predicted"/>
<accession>A0A1A9VBL9</accession>
<dbReference type="EnsemblMetazoa" id="GAUT032023-RA">
    <property type="protein sequence ID" value="GAUT032023-PA"/>
    <property type="gene ID" value="GAUT032023"/>
</dbReference>
<sequence>MLNSHTFISNGQINAQLNFGFLNANLGRVGTVDENVDKLFAVVASELLFVQFSSVSNACIESSEFVSARYSLSSVFIFLAAYAALLFLNSRFRQLIFAFNALKVQEACRNFTLNP</sequence>
<evidence type="ECO:0000313" key="2">
    <source>
        <dbReference type="EnsemblMetazoa" id="GAUT032023-PA"/>
    </source>
</evidence>
<keyword evidence="3" id="KW-1185">Reference proteome</keyword>
<organism evidence="2 3">
    <name type="scientific">Glossina austeni</name>
    <name type="common">Savannah tsetse fly</name>
    <dbReference type="NCBI Taxonomy" id="7395"/>
    <lineage>
        <taxon>Eukaryota</taxon>
        <taxon>Metazoa</taxon>
        <taxon>Ecdysozoa</taxon>
        <taxon>Arthropoda</taxon>
        <taxon>Hexapoda</taxon>
        <taxon>Insecta</taxon>
        <taxon>Pterygota</taxon>
        <taxon>Neoptera</taxon>
        <taxon>Endopterygota</taxon>
        <taxon>Diptera</taxon>
        <taxon>Brachycera</taxon>
        <taxon>Muscomorpha</taxon>
        <taxon>Hippoboscoidea</taxon>
        <taxon>Glossinidae</taxon>
        <taxon>Glossina</taxon>
    </lineage>
</organism>
<name>A0A1A9VBL9_GLOAU</name>
<dbReference type="Proteomes" id="UP000078200">
    <property type="component" value="Unassembled WGS sequence"/>
</dbReference>
<evidence type="ECO:0000256" key="1">
    <source>
        <dbReference type="SAM" id="Phobius"/>
    </source>
</evidence>
<reference evidence="2" key="1">
    <citation type="submission" date="2020-05" db="UniProtKB">
        <authorList>
            <consortium name="EnsemblMetazoa"/>
        </authorList>
    </citation>
    <scope>IDENTIFICATION</scope>
    <source>
        <strain evidence="2">TTRI</strain>
    </source>
</reference>
<dbReference type="AlphaFoldDB" id="A0A1A9VBL9"/>
<protein>
    <submittedName>
        <fullName evidence="2">Uncharacterized protein</fullName>
    </submittedName>
</protein>
<dbReference type="VEuPathDB" id="VectorBase:GAUT032023"/>
<evidence type="ECO:0000313" key="3">
    <source>
        <dbReference type="Proteomes" id="UP000078200"/>
    </source>
</evidence>
<keyword evidence="1" id="KW-1133">Transmembrane helix</keyword>
<keyword evidence="1" id="KW-0472">Membrane</keyword>